<keyword evidence="1" id="KW-1133">Transmembrane helix</keyword>
<gene>
    <name evidence="3" type="ORF">ACFQBT_04370</name>
</gene>
<comment type="caution">
    <text evidence="3">The sequence shown here is derived from an EMBL/GenBank/DDBJ whole genome shotgun (WGS) entry which is preliminary data.</text>
</comment>
<evidence type="ECO:0000256" key="1">
    <source>
        <dbReference type="SAM" id="Phobius"/>
    </source>
</evidence>
<feature type="domain" description="TadE-like" evidence="2">
    <location>
        <begin position="10"/>
        <end position="52"/>
    </location>
</feature>
<name>A0ABW2APW0_9MICO</name>
<dbReference type="RefSeq" id="WP_377820674.1">
    <property type="nucleotide sequence ID" value="NZ_JBHSWJ010000002.1"/>
</dbReference>
<protein>
    <submittedName>
        <fullName evidence="3">TadE family protein</fullName>
    </submittedName>
</protein>
<dbReference type="InterPro" id="IPR012495">
    <property type="entry name" value="TadE-like_dom"/>
</dbReference>
<keyword evidence="1" id="KW-0472">Membrane</keyword>
<dbReference type="Proteomes" id="UP001596356">
    <property type="component" value="Unassembled WGS sequence"/>
</dbReference>
<dbReference type="EMBL" id="JBHSWJ010000002">
    <property type="protein sequence ID" value="MFC6713125.1"/>
    <property type="molecule type" value="Genomic_DNA"/>
</dbReference>
<evidence type="ECO:0000313" key="3">
    <source>
        <dbReference type="EMBL" id="MFC6713125.1"/>
    </source>
</evidence>
<reference evidence="4" key="1">
    <citation type="journal article" date="2019" name="Int. J. Syst. Evol. Microbiol.">
        <title>The Global Catalogue of Microorganisms (GCM) 10K type strain sequencing project: providing services to taxonomists for standard genome sequencing and annotation.</title>
        <authorList>
            <consortium name="The Broad Institute Genomics Platform"/>
            <consortium name="The Broad Institute Genome Sequencing Center for Infectious Disease"/>
            <person name="Wu L."/>
            <person name="Ma J."/>
        </authorList>
    </citation>
    <scope>NUCLEOTIDE SEQUENCE [LARGE SCALE GENOMIC DNA]</scope>
    <source>
        <strain evidence="4">NBRC 106593</strain>
    </source>
</reference>
<keyword evidence="4" id="KW-1185">Reference proteome</keyword>
<dbReference type="Pfam" id="PF07811">
    <property type="entry name" value="TadE"/>
    <property type="match status" value="1"/>
</dbReference>
<proteinExistence type="predicted"/>
<organism evidence="3 4">
    <name type="scientific">Branchiibius cervicis</name>
    <dbReference type="NCBI Taxonomy" id="908252"/>
    <lineage>
        <taxon>Bacteria</taxon>
        <taxon>Bacillati</taxon>
        <taxon>Actinomycetota</taxon>
        <taxon>Actinomycetes</taxon>
        <taxon>Micrococcales</taxon>
        <taxon>Dermacoccaceae</taxon>
        <taxon>Branchiibius</taxon>
    </lineage>
</organism>
<evidence type="ECO:0000313" key="4">
    <source>
        <dbReference type="Proteomes" id="UP001596356"/>
    </source>
</evidence>
<keyword evidence="1" id="KW-0812">Transmembrane</keyword>
<sequence>MADRIHRERGSAAAEFVMVGALLILMFLAAFQVGFALFVRNTLISDATEGARFGARADATADAGASRARELITRGLAGRFARDVRADVVDEGGARVVRVTVVAPLPVVGPFGPSQTLIVSGRAYQEAQ</sequence>
<evidence type="ECO:0000259" key="2">
    <source>
        <dbReference type="Pfam" id="PF07811"/>
    </source>
</evidence>
<accession>A0ABW2APW0</accession>
<feature type="transmembrane region" description="Helical" evidence="1">
    <location>
        <begin position="12"/>
        <end position="39"/>
    </location>
</feature>